<evidence type="ECO:0000256" key="8">
    <source>
        <dbReference type="ARBA" id="ARBA00024647"/>
    </source>
</evidence>
<comment type="similarity">
    <text evidence="1 9 10">Belongs to the DNA mismatch repair MutS family.</text>
</comment>
<evidence type="ECO:0000256" key="6">
    <source>
        <dbReference type="ARBA" id="ARBA00023125"/>
    </source>
</evidence>
<dbReference type="InterPro" id="IPR036187">
    <property type="entry name" value="DNA_mismatch_repair_MutS_sf"/>
</dbReference>
<dbReference type="InterPro" id="IPR017261">
    <property type="entry name" value="DNA_mismatch_repair_MutS/MSH"/>
</dbReference>
<evidence type="ECO:0000256" key="10">
    <source>
        <dbReference type="RuleBase" id="RU003756"/>
    </source>
</evidence>
<comment type="caution">
    <text evidence="12">The sequence shown here is derived from an EMBL/GenBank/DDBJ whole genome shotgun (WGS) entry which is preliminary data.</text>
</comment>
<dbReference type="InterPro" id="IPR016151">
    <property type="entry name" value="DNA_mismatch_repair_MutS_N"/>
</dbReference>
<evidence type="ECO:0000259" key="11">
    <source>
        <dbReference type="PROSITE" id="PS00486"/>
    </source>
</evidence>
<gene>
    <name evidence="9" type="primary">mutS</name>
    <name evidence="12" type="ORF">LX64_03600</name>
</gene>
<accession>A0A327QDM6</accession>
<dbReference type="InterPro" id="IPR005748">
    <property type="entry name" value="DNA_mismatch_repair_MutS"/>
</dbReference>
<dbReference type="SUPFAM" id="SSF52540">
    <property type="entry name" value="P-loop containing nucleoside triphosphate hydrolases"/>
    <property type="match status" value="1"/>
</dbReference>
<dbReference type="GO" id="GO:0005829">
    <property type="term" value="C:cytosol"/>
    <property type="evidence" value="ECO:0007669"/>
    <property type="project" value="TreeGrafter"/>
</dbReference>
<dbReference type="PANTHER" id="PTHR11361:SF34">
    <property type="entry name" value="DNA MISMATCH REPAIR PROTEIN MSH1, MITOCHONDRIAL"/>
    <property type="match status" value="1"/>
</dbReference>
<keyword evidence="7 9" id="KW-0234">DNA repair</keyword>
<dbReference type="Pfam" id="PF00488">
    <property type="entry name" value="MutS_V"/>
    <property type="match status" value="1"/>
</dbReference>
<dbReference type="InterPro" id="IPR007695">
    <property type="entry name" value="DNA_mismatch_repair_MutS-lik_N"/>
</dbReference>
<dbReference type="Pfam" id="PF05192">
    <property type="entry name" value="MutS_III"/>
    <property type="match status" value="1"/>
</dbReference>
<sequence>MREYSKSLSCKAHPPAYFIHTPPPNSLSYYICRMAKSKSEETPLMKQHNAIKAKYPDAVLLFRVGDFYETFNEDAVIAAQVLGIVLTKRANGSATYVDLAGFPHHSLDTYLHKLVKAGYRVAICDQLEDPKTVKGIVKRGVTEMVTPGVAVNDKLLDNANNNFLAAVHLDEKNNGVAFLDISTGEFFVAQGSVEYIDKLLQSFKPAEVVYAKQKQKLFREYFGSKFYTYTLEEWIFTNTYGNEILCKHFETHSLKGFGVEGLTEAIIAAGAAMHYLKDTEHPHLQHIATMQRIDQDDFLWMDRFTIRNLELLNSAVEGGNSLLSVLDNTTTPMGARLLKRWIVFPLRQLSQINERLDTVEFFIKQTDLSHALQAHLKQVGDLERLVSKIPLKKINPREVMQLAKALQQVEAVQGLLNDTHNDYLQRINEQLNPCPTILQRILAEVSDNPPVLANKGGVMREGVSEELDALRKIAHSGKEYLLQIQQKESEATGIPSLKIAFNNVFGYYLEVTNTHKNKVPDTWIRKQTLANAERYITPELKEYEEKIVGAEDKIQALEIQLFDALLLALQDYIQPIQQNAQMLGRLDCLLCFAYNAVQFKYRKPEINDGQVLDIKEGRHPVIERGLPMGEQYVANDLILNKDDQQIIILTGPNMSGKSALLRQTAIITLMAHMGSFVPATSAAIGLTDKIFTRVGASDNLSGGESTFMVEMNETASIINNLTERSLIILDEIGRGTSTYDGISIAWSIVEYLHDMTSHRPKTLFATHYHELNELENKHHRVKNYHITNKESGNKIIFLRKLAQGGSRHSFGIHVAKIAGMPPQLINRANEILKQLESQHIDAPLQAAVEQISTPLPKMQLSIFDTHTETFQNIREKLEATDINRLTPVEALLKLNEIKSLLQ</sequence>
<dbReference type="InterPro" id="IPR027417">
    <property type="entry name" value="P-loop_NTPase"/>
</dbReference>
<keyword evidence="4 9" id="KW-0227">DNA damage</keyword>
<organism evidence="12 13">
    <name type="scientific">Chitinophaga skermanii</name>
    <dbReference type="NCBI Taxonomy" id="331697"/>
    <lineage>
        <taxon>Bacteria</taxon>
        <taxon>Pseudomonadati</taxon>
        <taxon>Bacteroidota</taxon>
        <taxon>Chitinophagia</taxon>
        <taxon>Chitinophagales</taxon>
        <taxon>Chitinophagaceae</taxon>
        <taxon>Chitinophaga</taxon>
    </lineage>
</organism>
<evidence type="ECO:0000256" key="5">
    <source>
        <dbReference type="ARBA" id="ARBA00022840"/>
    </source>
</evidence>
<evidence type="ECO:0000313" key="13">
    <source>
        <dbReference type="Proteomes" id="UP000249547"/>
    </source>
</evidence>
<feature type="domain" description="DNA mismatch repair proteins mutS family" evidence="11">
    <location>
        <begin position="725"/>
        <end position="741"/>
    </location>
</feature>
<dbReference type="FunFam" id="1.10.1420.10:FF:000001">
    <property type="entry name" value="DNA mismatch repair protein MutS"/>
    <property type="match status" value="1"/>
</dbReference>
<dbReference type="SUPFAM" id="SSF48334">
    <property type="entry name" value="DNA repair protein MutS, domain III"/>
    <property type="match status" value="1"/>
</dbReference>
<dbReference type="GO" id="GO:0003684">
    <property type="term" value="F:damaged DNA binding"/>
    <property type="evidence" value="ECO:0007669"/>
    <property type="project" value="UniProtKB-UniRule"/>
</dbReference>
<dbReference type="Pfam" id="PF05188">
    <property type="entry name" value="MutS_II"/>
    <property type="match status" value="1"/>
</dbReference>
<evidence type="ECO:0000256" key="3">
    <source>
        <dbReference type="ARBA" id="ARBA00022741"/>
    </source>
</evidence>
<dbReference type="NCBIfam" id="NF003810">
    <property type="entry name" value="PRK05399.1"/>
    <property type="match status" value="1"/>
</dbReference>
<dbReference type="Pfam" id="PF05190">
    <property type="entry name" value="MutS_IV"/>
    <property type="match status" value="1"/>
</dbReference>
<name>A0A327QDM6_9BACT</name>
<dbReference type="SUPFAM" id="SSF53150">
    <property type="entry name" value="DNA repair protein MutS, domain II"/>
    <property type="match status" value="1"/>
</dbReference>
<dbReference type="FunFam" id="3.40.50.300:FF:000870">
    <property type="entry name" value="MutS protein homolog 4"/>
    <property type="match status" value="1"/>
</dbReference>
<evidence type="ECO:0000256" key="9">
    <source>
        <dbReference type="HAMAP-Rule" id="MF_00096"/>
    </source>
</evidence>
<dbReference type="SMART" id="SM00534">
    <property type="entry name" value="MUTSac"/>
    <property type="match status" value="1"/>
</dbReference>
<dbReference type="PROSITE" id="PS00486">
    <property type="entry name" value="DNA_MISMATCH_REPAIR_2"/>
    <property type="match status" value="1"/>
</dbReference>
<dbReference type="Pfam" id="PF01624">
    <property type="entry name" value="MutS_I"/>
    <property type="match status" value="1"/>
</dbReference>
<dbReference type="HAMAP" id="MF_00096">
    <property type="entry name" value="MutS"/>
    <property type="match status" value="1"/>
</dbReference>
<dbReference type="EMBL" id="QLLL01000006">
    <property type="protein sequence ID" value="RAJ02580.1"/>
    <property type="molecule type" value="Genomic_DNA"/>
</dbReference>
<dbReference type="AlphaFoldDB" id="A0A327QDM6"/>
<comment type="function">
    <text evidence="8 9">This protein is involved in the repair of mismatches in DNA. It is possible that it carries out the mismatch recognition step. This protein has a weak ATPase activity.</text>
</comment>
<keyword evidence="13" id="KW-1185">Reference proteome</keyword>
<dbReference type="NCBIfam" id="TIGR01070">
    <property type="entry name" value="mutS1"/>
    <property type="match status" value="1"/>
</dbReference>
<keyword evidence="5 9" id="KW-0067">ATP-binding</keyword>
<dbReference type="InterPro" id="IPR007696">
    <property type="entry name" value="DNA_mismatch_repair_MutS_core"/>
</dbReference>
<dbReference type="PANTHER" id="PTHR11361">
    <property type="entry name" value="DNA MISMATCH REPAIR PROTEIN MUTS FAMILY MEMBER"/>
    <property type="match status" value="1"/>
</dbReference>
<keyword evidence="6 9" id="KW-0238">DNA-binding</keyword>
<dbReference type="PIRSF" id="PIRSF037677">
    <property type="entry name" value="DNA_mis_repair_Msh6"/>
    <property type="match status" value="1"/>
</dbReference>
<reference evidence="12 13" key="1">
    <citation type="submission" date="2018-06" db="EMBL/GenBank/DDBJ databases">
        <title>Genomic Encyclopedia of Archaeal and Bacterial Type Strains, Phase II (KMG-II): from individual species to whole genera.</title>
        <authorList>
            <person name="Goeker M."/>
        </authorList>
    </citation>
    <scope>NUCLEOTIDE SEQUENCE [LARGE SCALE GENOMIC DNA]</scope>
    <source>
        <strain evidence="12 13">DSM 23857</strain>
    </source>
</reference>
<evidence type="ECO:0000256" key="4">
    <source>
        <dbReference type="ARBA" id="ARBA00022763"/>
    </source>
</evidence>
<evidence type="ECO:0000313" key="12">
    <source>
        <dbReference type="EMBL" id="RAJ02580.1"/>
    </source>
</evidence>
<dbReference type="SUPFAM" id="SSF55271">
    <property type="entry name" value="DNA repair protein MutS, domain I"/>
    <property type="match status" value="1"/>
</dbReference>
<dbReference type="Gene3D" id="3.40.1170.10">
    <property type="entry name" value="DNA repair protein MutS, domain I"/>
    <property type="match status" value="1"/>
</dbReference>
<feature type="binding site" evidence="9">
    <location>
        <begin position="651"/>
        <end position="658"/>
    </location>
    <ligand>
        <name>ATP</name>
        <dbReference type="ChEBI" id="CHEBI:30616"/>
    </ligand>
</feature>
<keyword evidence="3 9" id="KW-0547">Nucleotide-binding</keyword>
<dbReference type="InterPro" id="IPR036678">
    <property type="entry name" value="MutS_con_dom_sf"/>
</dbReference>
<dbReference type="GO" id="GO:0030983">
    <property type="term" value="F:mismatched DNA binding"/>
    <property type="evidence" value="ECO:0007669"/>
    <property type="project" value="InterPro"/>
</dbReference>
<dbReference type="InterPro" id="IPR007861">
    <property type="entry name" value="DNA_mismatch_repair_MutS_clamp"/>
</dbReference>
<dbReference type="Gene3D" id="1.10.1420.10">
    <property type="match status" value="2"/>
</dbReference>
<evidence type="ECO:0000256" key="2">
    <source>
        <dbReference type="ARBA" id="ARBA00021982"/>
    </source>
</evidence>
<dbReference type="InterPro" id="IPR045076">
    <property type="entry name" value="MutS"/>
</dbReference>
<dbReference type="GO" id="GO:0140664">
    <property type="term" value="F:ATP-dependent DNA damage sensor activity"/>
    <property type="evidence" value="ECO:0007669"/>
    <property type="project" value="InterPro"/>
</dbReference>
<dbReference type="CDD" id="cd03284">
    <property type="entry name" value="ABC_MutS1"/>
    <property type="match status" value="1"/>
</dbReference>
<proteinExistence type="inferred from homology"/>
<protein>
    <recommendedName>
        <fullName evidence="2 9">DNA mismatch repair protein MutS</fullName>
    </recommendedName>
</protein>
<dbReference type="Gene3D" id="3.40.50.300">
    <property type="entry name" value="P-loop containing nucleotide triphosphate hydrolases"/>
    <property type="match status" value="1"/>
</dbReference>
<dbReference type="SMART" id="SM00533">
    <property type="entry name" value="MUTSd"/>
    <property type="match status" value="1"/>
</dbReference>
<dbReference type="FunFam" id="3.40.1170.10:FF:000001">
    <property type="entry name" value="DNA mismatch repair protein MutS"/>
    <property type="match status" value="1"/>
</dbReference>
<evidence type="ECO:0000256" key="7">
    <source>
        <dbReference type="ARBA" id="ARBA00023204"/>
    </source>
</evidence>
<dbReference type="GO" id="GO:0006298">
    <property type="term" value="P:mismatch repair"/>
    <property type="evidence" value="ECO:0007669"/>
    <property type="project" value="UniProtKB-UniRule"/>
</dbReference>
<dbReference type="Gene3D" id="3.30.420.110">
    <property type="entry name" value="MutS, connector domain"/>
    <property type="match status" value="1"/>
</dbReference>
<dbReference type="InterPro" id="IPR000432">
    <property type="entry name" value="DNA_mismatch_repair_MutS_C"/>
</dbReference>
<dbReference type="GO" id="GO:0005524">
    <property type="term" value="F:ATP binding"/>
    <property type="evidence" value="ECO:0007669"/>
    <property type="project" value="UniProtKB-UniRule"/>
</dbReference>
<dbReference type="InterPro" id="IPR007860">
    <property type="entry name" value="DNA_mmatch_repair_MutS_con_dom"/>
</dbReference>
<evidence type="ECO:0000256" key="1">
    <source>
        <dbReference type="ARBA" id="ARBA00006271"/>
    </source>
</evidence>
<dbReference type="Proteomes" id="UP000249547">
    <property type="component" value="Unassembled WGS sequence"/>
</dbReference>